<proteinExistence type="predicted"/>
<keyword evidence="3" id="KW-1185">Reference proteome</keyword>
<accession>A0A363NK96</accession>
<sequence length="188" mass="22007">MDQTDYFIVLTGGPGVGKTTLLNKLKKEGYRTVPEEARRIIQEQVAKNGDGLPWKNKQHYASLMLAASNARYLLEIKENTQRQEYVFFDRGIPDTLAYIDMEKLTVAAPLLEEAKKYRYHKKIFILPPWQEIYETDHERKQTWEEAEATFHQMKSVYERLGYEVIEVPKTSVELRYQFICESLGLATH</sequence>
<dbReference type="AlphaFoldDB" id="A0A363NK96"/>
<evidence type="ECO:0000313" key="2">
    <source>
        <dbReference type="EMBL" id="PUV21195.1"/>
    </source>
</evidence>
<dbReference type="OrthoDB" id="5638848at2"/>
<organism evidence="2 3">
    <name type="scientific">Sphingobacterium athyrii</name>
    <dbReference type="NCBI Taxonomy" id="2152717"/>
    <lineage>
        <taxon>Bacteria</taxon>
        <taxon>Pseudomonadati</taxon>
        <taxon>Bacteroidota</taxon>
        <taxon>Sphingobacteriia</taxon>
        <taxon>Sphingobacteriales</taxon>
        <taxon>Sphingobacteriaceae</taxon>
        <taxon>Sphingobacterium</taxon>
    </lineage>
</organism>
<dbReference type="EMBL" id="QCXX01000012">
    <property type="protein sequence ID" value="PUV21195.1"/>
    <property type="molecule type" value="Genomic_DNA"/>
</dbReference>
<gene>
    <name evidence="2" type="ORF">DCO56_28620</name>
</gene>
<dbReference type="Proteomes" id="UP000250831">
    <property type="component" value="Unassembled WGS sequence"/>
</dbReference>
<feature type="domain" description="NadR/Ttd14 AAA" evidence="1">
    <location>
        <begin position="8"/>
        <end position="175"/>
    </location>
</feature>
<reference evidence="2 3" key="1">
    <citation type="submission" date="2018-04" db="EMBL/GenBank/DDBJ databases">
        <title>Sphingobacterium sp. M46 Genome.</title>
        <authorList>
            <person name="Cheng J."/>
            <person name="Li Y."/>
        </authorList>
    </citation>
    <scope>NUCLEOTIDE SEQUENCE [LARGE SCALE GENOMIC DNA]</scope>
    <source>
        <strain evidence="2 3">M46</strain>
    </source>
</reference>
<comment type="caution">
    <text evidence="2">The sequence shown here is derived from an EMBL/GenBank/DDBJ whole genome shotgun (WGS) entry which is preliminary data.</text>
</comment>
<name>A0A363NK96_9SPHI</name>
<evidence type="ECO:0000313" key="3">
    <source>
        <dbReference type="Proteomes" id="UP000250831"/>
    </source>
</evidence>
<protein>
    <submittedName>
        <fullName evidence="2">ATPase</fullName>
    </submittedName>
</protein>
<dbReference type="InterPro" id="IPR038727">
    <property type="entry name" value="NadR/Ttd14_AAA_dom"/>
</dbReference>
<evidence type="ECO:0000259" key="1">
    <source>
        <dbReference type="Pfam" id="PF13521"/>
    </source>
</evidence>
<dbReference type="InterPro" id="IPR027417">
    <property type="entry name" value="P-loop_NTPase"/>
</dbReference>
<dbReference type="RefSeq" id="WP_108637091.1">
    <property type="nucleotide sequence ID" value="NZ_QCXX01000012.1"/>
</dbReference>
<dbReference type="Pfam" id="PF13521">
    <property type="entry name" value="AAA_28"/>
    <property type="match status" value="1"/>
</dbReference>
<dbReference type="SUPFAM" id="SSF52540">
    <property type="entry name" value="P-loop containing nucleoside triphosphate hydrolases"/>
    <property type="match status" value="1"/>
</dbReference>
<dbReference type="Gene3D" id="3.40.50.300">
    <property type="entry name" value="P-loop containing nucleotide triphosphate hydrolases"/>
    <property type="match status" value="1"/>
</dbReference>